<evidence type="ECO:0000256" key="3">
    <source>
        <dbReference type="ARBA" id="ARBA00023163"/>
    </source>
</evidence>
<accession>A0ABY7YSL1</accession>
<dbReference type="InterPro" id="IPR018060">
    <property type="entry name" value="HTH_AraC"/>
</dbReference>
<keyword evidence="6" id="KW-1185">Reference proteome</keyword>
<proteinExistence type="predicted"/>
<dbReference type="PROSITE" id="PS01124">
    <property type="entry name" value="HTH_ARAC_FAMILY_2"/>
    <property type="match status" value="1"/>
</dbReference>
<evidence type="ECO:0000256" key="2">
    <source>
        <dbReference type="ARBA" id="ARBA00023125"/>
    </source>
</evidence>
<organism evidence="5 6">
    <name type="scientific">Devosia algicola</name>
    <dbReference type="NCBI Taxonomy" id="3026418"/>
    <lineage>
        <taxon>Bacteria</taxon>
        <taxon>Pseudomonadati</taxon>
        <taxon>Pseudomonadota</taxon>
        <taxon>Alphaproteobacteria</taxon>
        <taxon>Hyphomicrobiales</taxon>
        <taxon>Devosiaceae</taxon>
        <taxon>Devosia</taxon>
    </lineage>
</organism>
<dbReference type="RefSeq" id="WP_282220707.1">
    <property type="nucleotide sequence ID" value="NZ_CP118246.1"/>
</dbReference>
<dbReference type="Pfam" id="PF12833">
    <property type="entry name" value="HTH_18"/>
    <property type="match status" value="1"/>
</dbReference>
<name>A0ABY7YSL1_9HYPH</name>
<evidence type="ECO:0000313" key="5">
    <source>
        <dbReference type="EMBL" id="WDR04325.1"/>
    </source>
</evidence>
<evidence type="ECO:0000313" key="6">
    <source>
        <dbReference type="Proteomes" id="UP001220530"/>
    </source>
</evidence>
<dbReference type="EMBL" id="CP118246">
    <property type="protein sequence ID" value="WDR04325.1"/>
    <property type="molecule type" value="Genomic_DNA"/>
</dbReference>
<keyword evidence="2" id="KW-0238">DNA-binding</keyword>
<reference evidence="5 6" key="1">
    <citation type="submission" date="2023-02" db="EMBL/GenBank/DDBJ databases">
        <title>Devosia algicola sp. nov., isolated from the phycosphere of marine algae.</title>
        <authorList>
            <person name="Kim J.M."/>
            <person name="Lee J.K."/>
            <person name="Choi B.J."/>
            <person name="Bayburt H."/>
            <person name="Jeon C.O."/>
        </authorList>
    </citation>
    <scope>NUCLEOTIDE SEQUENCE [LARGE SCALE GENOMIC DNA]</scope>
    <source>
        <strain evidence="5 6">G20-9</strain>
    </source>
</reference>
<dbReference type="InterPro" id="IPR050204">
    <property type="entry name" value="AraC_XylS_family_regulators"/>
</dbReference>
<dbReference type="SUPFAM" id="SSF46689">
    <property type="entry name" value="Homeodomain-like"/>
    <property type="match status" value="1"/>
</dbReference>
<dbReference type="InterPro" id="IPR009057">
    <property type="entry name" value="Homeodomain-like_sf"/>
</dbReference>
<evidence type="ECO:0000256" key="1">
    <source>
        <dbReference type="ARBA" id="ARBA00023015"/>
    </source>
</evidence>
<evidence type="ECO:0000259" key="4">
    <source>
        <dbReference type="PROSITE" id="PS01124"/>
    </source>
</evidence>
<dbReference type="PANTHER" id="PTHR46796">
    <property type="entry name" value="HTH-TYPE TRANSCRIPTIONAL ACTIVATOR RHAS-RELATED"/>
    <property type="match status" value="1"/>
</dbReference>
<feature type="domain" description="HTH araC/xylS-type" evidence="4">
    <location>
        <begin position="129"/>
        <end position="221"/>
    </location>
</feature>
<gene>
    <name evidence="5" type="ORF">PSQ19_13645</name>
</gene>
<sequence>MRLHAHHAIQVSVGLSGRVQFRTSNSDAWQSYDAVMIPPDRTHTFQAPGKTIAHLFCEPESVLGRALRLRFGGEDICAVAAPEISQRAAHLASAFDDGQADENIEEIVLEALYSLAERIVPQPVDQRIKQAMTFIWGRLADTLTLEDVATHVGLSPGRFRHLFVQETGISFRSYLLWTRLNRALDLGYTHGSWTNAAHATNFADSAHLTRTARRMYGFAPRLPAPEWAGGNGSTDWLAPIFNSRTMDRFIEPCITATRGTNNVRQIFTPPDFVARTTHPHHCRRRRIRCPHDGTAAVRSRPVAQ</sequence>
<keyword evidence="1" id="KW-0805">Transcription regulation</keyword>
<keyword evidence="3" id="KW-0804">Transcription</keyword>
<dbReference type="Proteomes" id="UP001220530">
    <property type="component" value="Chromosome"/>
</dbReference>
<dbReference type="Gene3D" id="1.10.10.60">
    <property type="entry name" value="Homeodomain-like"/>
    <property type="match status" value="1"/>
</dbReference>
<protein>
    <submittedName>
        <fullName evidence="5">AraC family transcriptional regulator</fullName>
    </submittedName>
</protein>
<dbReference type="SMART" id="SM00342">
    <property type="entry name" value="HTH_ARAC"/>
    <property type="match status" value="1"/>
</dbReference>